<dbReference type="AlphaFoldDB" id="A0A3L6SXN6"/>
<sequence>MPPTPRKPKVPPTKPQRRPRSLSRLDFRSPADGAWYGARVAVQRGALRVMYEEFLEEEDEWYDPAALAAASPSSAAREVAALRARFRAASTPLDDARCRDLRAGAPLCVACPLDGDLLKFYDAVLESVVPAAHGIVDGEERCTCRFTVRWTDGPRAGSREEVGVEQVCCVKPSPVQDPVLIEFLDGVTKLLGDGNSGGATASQENGAVAAAEGGVPADAPPGFYRKFGVGRQQE</sequence>
<feature type="region of interest" description="Disordered" evidence="1">
    <location>
        <begin position="195"/>
        <end position="214"/>
    </location>
</feature>
<name>A0A3L6SXN6_PANMI</name>
<dbReference type="OrthoDB" id="1866990at2759"/>
<feature type="domain" description="SAWADEE" evidence="2">
    <location>
        <begin position="23"/>
        <end position="168"/>
    </location>
</feature>
<evidence type="ECO:0000256" key="1">
    <source>
        <dbReference type="SAM" id="MobiDB-lite"/>
    </source>
</evidence>
<accession>A0A3L6SXN6</accession>
<dbReference type="STRING" id="4540.A0A3L6SXN6"/>
<dbReference type="EMBL" id="PQIB02000003">
    <property type="protein sequence ID" value="RLN28034.1"/>
    <property type="molecule type" value="Genomic_DNA"/>
</dbReference>
<dbReference type="GO" id="GO:0003682">
    <property type="term" value="F:chromatin binding"/>
    <property type="evidence" value="ECO:0007669"/>
    <property type="project" value="InterPro"/>
</dbReference>
<dbReference type="InterPro" id="IPR032001">
    <property type="entry name" value="SAWADEE_dom"/>
</dbReference>
<keyword evidence="4" id="KW-1185">Reference proteome</keyword>
<dbReference type="Pfam" id="PF16719">
    <property type="entry name" value="SAWADEE"/>
    <property type="match status" value="1"/>
</dbReference>
<evidence type="ECO:0000313" key="3">
    <source>
        <dbReference type="EMBL" id="RLN28034.1"/>
    </source>
</evidence>
<comment type="caution">
    <text evidence="3">The sequence shown here is derived from an EMBL/GenBank/DDBJ whole genome shotgun (WGS) entry which is preliminary data.</text>
</comment>
<feature type="region of interest" description="Disordered" evidence="1">
    <location>
        <begin position="1"/>
        <end position="23"/>
    </location>
</feature>
<reference evidence="4" key="1">
    <citation type="journal article" date="2019" name="Nat. Commun.">
        <title>The genome of broomcorn millet.</title>
        <authorList>
            <person name="Zou C."/>
            <person name="Miki D."/>
            <person name="Li D."/>
            <person name="Tang Q."/>
            <person name="Xiao L."/>
            <person name="Rajput S."/>
            <person name="Deng P."/>
            <person name="Jia W."/>
            <person name="Huang R."/>
            <person name="Zhang M."/>
            <person name="Sun Y."/>
            <person name="Hu J."/>
            <person name="Fu X."/>
            <person name="Schnable P.S."/>
            <person name="Li F."/>
            <person name="Zhang H."/>
            <person name="Feng B."/>
            <person name="Zhu X."/>
            <person name="Liu R."/>
            <person name="Schnable J.C."/>
            <person name="Zhu J.-K."/>
            <person name="Zhang H."/>
        </authorList>
    </citation>
    <scope>NUCLEOTIDE SEQUENCE [LARGE SCALE GENOMIC DNA]</scope>
</reference>
<gene>
    <name evidence="3" type="ORF">C2845_PM05G23980</name>
</gene>
<dbReference type="Proteomes" id="UP000275267">
    <property type="component" value="Unassembled WGS sequence"/>
</dbReference>
<evidence type="ECO:0000313" key="4">
    <source>
        <dbReference type="Proteomes" id="UP000275267"/>
    </source>
</evidence>
<dbReference type="PANTHER" id="PTHR36384">
    <property type="entry name" value="SAWADEE PROTEIN"/>
    <property type="match status" value="1"/>
</dbReference>
<protein>
    <recommendedName>
        <fullName evidence="2">SAWADEE domain-containing protein</fullName>
    </recommendedName>
</protein>
<evidence type="ECO:0000259" key="2">
    <source>
        <dbReference type="Pfam" id="PF16719"/>
    </source>
</evidence>
<organism evidence="3 4">
    <name type="scientific">Panicum miliaceum</name>
    <name type="common">Proso millet</name>
    <name type="synonym">Broomcorn millet</name>
    <dbReference type="NCBI Taxonomy" id="4540"/>
    <lineage>
        <taxon>Eukaryota</taxon>
        <taxon>Viridiplantae</taxon>
        <taxon>Streptophyta</taxon>
        <taxon>Embryophyta</taxon>
        <taxon>Tracheophyta</taxon>
        <taxon>Spermatophyta</taxon>
        <taxon>Magnoliopsida</taxon>
        <taxon>Liliopsida</taxon>
        <taxon>Poales</taxon>
        <taxon>Poaceae</taxon>
        <taxon>PACMAD clade</taxon>
        <taxon>Panicoideae</taxon>
        <taxon>Panicodae</taxon>
        <taxon>Paniceae</taxon>
        <taxon>Panicinae</taxon>
        <taxon>Panicum</taxon>
        <taxon>Panicum sect. Panicum</taxon>
    </lineage>
</organism>
<proteinExistence type="predicted"/>
<feature type="compositionally biased region" description="Pro residues" evidence="1">
    <location>
        <begin position="1"/>
        <end position="14"/>
    </location>
</feature>
<dbReference type="PANTHER" id="PTHR36384:SF1">
    <property type="entry name" value="SAWADEE PROTEIN"/>
    <property type="match status" value="1"/>
</dbReference>